<reference evidence="15" key="1">
    <citation type="journal article" date="2019" name="Nat. Commun.">
        <title>Expansion of phycobilisome linker gene families in mesophilic red algae.</title>
        <authorList>
            <person name="Lee J."/>
            <person name="Kim D."/>
            <person name="Bhattacharya D."/>
            <person name="Yoon H.S."/>
        </authorList>
    </citation>
    <scope>NUCLEOTIDE SEQUENCE [LARGE SCALE GENOMIC DNA]</scope>
    <source>
        <strain evidence="15">CCMP 1328</strain>
    </source>
</reference>
<keyword evidence="10 14" id="KW-0503">Monooxygenase</keyword>
<organism evidence="14 15">
    <name type="scientific">Porphyridium purpureum</name>
    <name type="common">Red alga</name>
    <name type="synonym">Porphyridium cruentum</name>
    <dbReference type="NCBI Taxonomy" id="35688"/>
    <lineage>
        <taxon>Eukaryota</taxon>
        <taxon>Rhodophyta</taxon>
        <taxon>Bangiophyceae</taxon>
        <taxon>Porphyridiales</taxon>
        <taxon>Porphyridiaceae</taxon>
        <taxon>Porphyridium</taxon>
    </lineage>
</organism>
<dbReference type="GO" id="GO:0005886">
    <property type="term" value="C:plasma membrane"/>
    <property type="evidence" value="ECO:0007669"/>
    <property type="project" value="UniProtKB-SubCell"/>
</dbReference>
<dbReference type="EMBL" id="VRMN01000002">
    <property type="protein sequence ID" value="KAA8496337.1"/>
    <property type="molecule type" value="Genomic_DNA"/>
</dbReference>
<dbReference type="InterPro" id="IPR005804">
    <property type="entry name" value="FA_desaturase_dom"/>
</dbReference>
<keyword evidence="3" id="KW-1003">Cell membrane</keyword>
<evidence type="ECO:0000256" key="3">
    <source>
        <dbReference type="ARBA" id="ARBA00022475"/>
    </source>
</evidence>
<evidence type="ECO:0000313" key="15">
    <source>
        <dbReference type="Proteomes" id="UP000324585"/>
    </source>
</evidence>
<evidence type="ECO:0000256" key="10">
    <source>
        <dbReference type="ARBA" id="ARBA00023033"/>
    </source>
</evidence>
<evidence type="ECO:0000256" key="9">
    <source>
        <dbReference type="ARBA" id="ARBA00023004"/>
    </source>
</evidence>
<evidence type="ECO:0000256" key="11">
    <source>
        <dbReference type="ARBA" id="ARBA00023136"/>
    </source>
</evidence>
<feature type="transmembrane region" description="Helical" evidence="12">
    <location>
        <begin position="135"/>
        <end position="153"/>
    </location>
</feature>
<feature type="transmembrane region" description="Helical" evidence="12">
    <location>
        <begin position="104"/>
        <end position="123"/>
    </location>
</feature>
<keyword evidence="9" id="KW-0408">Iron</keyword>
<evidence type="ECO:0000259" key="13">
    <source>
        <dbReference type="Pfam" id="PF00487"/>
    </source>
</evidence>
<dbReference type="PANTHER" id="PTHR38674">
    <property type="entry name" value="ALKANE 1-MONOOXYGENASE 1"/>
    <property type="match status" value="1"/>
</dbReference>
<keyword evidence="6" id="KW-0479">Metal-binding</keyword>
<evidence type="ECO:0000256" key="4">
    <source>
        <dbReference type="ARBA" id="ARBA00022519"/>
    </source>
</evidence>
<sequence length="410" mass="45957">MAHPASGEAKVCAHAPARHAQEERSDMAHQEAPERWPACLMYLTAYILPLTLLISFYVVPMFTVMYAYGLVPAMDWLVGNDDLVAPLHQAHDSRQELDNRGRALYYRLVIWLWVPTHVALLMWALHQCRATQTSIASLAMLGVCMGFLGAGSINVSHELFHKSNAYERAMARLLLVLVCYGHFEVEHTMGHHKNVGTPADPATAKLGQPFFSFLPQSVLGGLRSAWTLERARVSRLRGSARSSWSPLFENRCVNAALGSSLVFLWVLAVYGLRGAAFFLLQAIVSVIILEKTNYIEHYGLERTPVEGSSESATPKYEPVQPHHSWDAPQKVSNYMLFKLQRHADHHLHAQKQYYCLQLNQCAPQLPAGYPALAVLVMCPPIWRAVMDPLVLKARSQRSQQGHVSSCRKTQ</sequence>
<evidence type="ECO:0000256" key="7">
    <source>
        <dbReference type="ARBA" id="ARBA00022989"/>
    </source>
</evidence>
<evidence type="ECO:0000256" key="12">
    <source>
        <dbReference type="SAM" id="Phobius"/>
    </source>
</evidence>
<comment type="similarity">
    <text evidence="2">Belongs to the fatty acid desaturase type 1 family. AlkB subfamily.</text>
</comment>
<name>A0A5J4Z0X9_PORPP</name>
<comment type="caution">
    <text evidence="14">The sequence shown here is derived from an EMBL/GenBank/DDBJ whole genome shotgun (WGS) entry which is preliminary data.</text>
</comment>
<evidence type="ECO:0000256" key="5">
    <source>
        <dbReference type="ARBA" id="ARBA00022692"/>
    </source>
</evidence>
<proteinExistence type="inferred from homology"/>
<dbReference type="AlphaFoldDB" id="A0A5J4Z0X9"/>
<dbReference type="CDD" id="cd03512">
    <property type="entry name" value="Alkane-hydroxylase"/>
    <property type="match status" value="1"/>
</dbReference>
<dbReference type="OMA" id="CTYAFIP"/>
<dbReference type="InterPro" id="IPR033885">
    <property type="entry name" value="AlkB/XylM"/>
</dbReference>
<evidence type="ECO:0000256" key="6">
    <source>
        <dbReference type="ARBA" id="ARBA00022723"/>
    </source>
</evidence>
<evidence type="ECO:0000256" key="2">
    <source>
        <dbReference type="ARBA" id="ARBA00010823"/>
    </source>
</evidence>
<dbReference type="PANTHER" id="PTHR38674:SF1">
    <property type="entry name" value="ALKANE 1-MONOOXYGENASE 1"/>
    <property type="match status" value="1"/>
</dbReference>
<evidence type="ECO:0000256" key="1">
    <source>
        <dbReference type="ARBA" id="ARBA00004429"/>
    </source>
</evidence>
<dbReference type="GO" id="GO:0046872">
    <property type="term" value="F:metal ion binding"/>
    <property type="evidence" value="ECO:0007669"/>
    <property type="project" value="UniProtKB-KW"/>
</dbReference>
<dbReference type="GO" id="GO:0006629">
    <property type="term" value="P:lipid metabolic process"/>
    <property type="evidence" value="ECO:0007669"/>
    <property type="project" value="InterPro"/>
</dbReference>
<keyword evidence="7 12" id="KW-1133">Transmembrane helix</keyword>
<dbReference type="GO" id="GO:0004497">
    <property type="term" value="F:monooxygenase activity"/>
    <property type="evidence" value="ECO:0007669"/>
    <property type="project" value="UniProtKB-KW"/>
</dbReference>
<comment type="subcellular location">
    <subcellularLocation>
        <location evidence="1">Cell inner membrane</location>
        <topology evidence="1">Multi-pass membrane protein</topology>
    </subcellularLocation>
</comment>
<keyword evidence="15" id="KW-1185">Reference proteome</keyword>
<gene>
    <name evidence="14" type="ORF">FVE85_0066</name>
</gene>
<evidence type="ECO:0000256" key="8">
    <source>
        <dbReference type="ARBA" id="ARBA00023002"/>
    </source>
</evidence>
<accession>A0A5J4Z0X9</accession>
<protein>
    <submittedName>
        <fullName evidence="14">Alkane 1-monooxygenase</fullName>
    </submittedName>
</protein>
<dbReference type="Pfam" id="PF00487">
    <property type="entry name" value="FA_desaturase"/>
    <property type="match status" value="1"/>
</dbReference>
<keyword evidence="11 12" id="KW-0472">Membrane</keyword>
<keyword evidence="4" id="KW-0997">Cell inner membrane</keyword>
<dbReference type="OrthoDB" id="507375at2759"/>
<feature type="transmembrane region" description="Helical" evidence="12">
    <location>
        <begin position="46"/>
        <end position="68"/>
    </location>
</feature>
<keyword evidence="5 12" id="KW-0812">Transmembrane</keyword>
<keyword evidence="8" id="KW-0560">Oxidoreductase</keyword>
<feature type="domain" description="Fatty acid desaturase" evidence="13">
    <location>
        <begin position="141"/>
        <end position="369"/>
    </location>
</feature>
<feature type="transmembrane region" description="Helical" evidence="12">
    <location>
        <begin position="263"/>
        <end position="289"/>
    </location>
</feature>
<dbReference type="Proteomes" id="UP000324585">
    <property type="component" value="Unassembled WGS sequence"/>
</dbReference>
<evidence type="ECO:0000313" key="14">
    <source>
        <dbReference type="EMBL" id="KAA8496337.1"/>
    </source>
</evidence>